<dbReference type="Pfam" id="PF13585">
    <property type="entry name" value="CHU_C"/>
    <property type="match status" value="1"/>
</dbReference>
<dbReference type="InterPro" id="IPR026341">
    <property type="entry name" value="T9SS_type_B"/>
</dbReference>
<reference evidence="1 2" key="1">
    <citation type="submission" date="2018-03" db="EMBL/GenBank/DDBJ databases">
        <title>Genomic Encyclopedia of Type Strains, Phase III (KMG-III): the genomes of soil and plant-associated and newly described type strains.</title>
        <authorList>
            <person name="Whitman W."/>
        </authorList>
    </citation>
    <scope>NUCLEOTIDE SEQUENCE [LARGE SCALE GENOMIC DNA]</scope>
    <source>
        <strain evidence="1 2">CGMCC 1.12700</strain>
    </source>
</reference>
<proteinExistence type="predicted"/>
<dbReference type="Proteomes" id="UP000240572">
    <property type="component" value="Unassembled WGS sequence"/>
</dbReference>
<dbReference type="NCBIfam" id="TIGR04131">
    <property type="entry name" value="Bac_Flav_CTERM"/>
    <property type="match status" value="1"/>
</dbReference>
<dbReference type="EMBL" id="PYGD01000001">
    <property type="protein sequence ID" value="PSK94951.1"/>
    <property type="molecule type" value="Genomic_DNA"/>
</dbReference>
<comment type="caution">
    <text evidence="1">The sequence shown here is derived from an EMBL/GenBank/DDBJ whole genome shotgun (WGS) entry which is preliminary data.</text>
</comment>
<name>A0A2P8DCJ8_9BACT</name>
<gene>
    <name evidence="1" type="ORF">B0I18_1011114</name>
</gene>
<evidence type="ECO:0000313" key="1">
    <source>
        <dbReference type="EMBL" id="PSK94951.1"/>
    </source>
</evidence>
<keyword evidence="2" id="KW-1185">Reference proteome</keyword>
<sequence length="778" mass="84136">MCLQGQAGIGGYTKRIRNYVNAFIGKIMSRFFKTWMLVLLVSIPAALYAQLLPPDRPEQDACGALSLCGNSFTTPYGYQGIGNKSDLPNTPCASGEANSMWLKLKVTAPGIIVFTITPAVVTDDYDFAIVNATNQDCNNLGTGPLSVIRCNFNNNSPVTNNGVVGLNLTSNALTVTSGANNQHFLRRIDASAGDTYLIMINNFGGAGGPSSGFTIDFTGSTATFDNGPSPRLVSLTQTCNTKNEVLIQLSEEVKCNSIAPNGSDFMLVPGGTIAGASGINCNASNQGYTDKIRVTFSPALAPGNYRLRAKTGTDGNTLLDLCNNQLALPDSLTFRVYNLDTTVTRTICPAQLPYTWNGIVVTAGGNNVAQFHKTSVIGGCDSLTRLNLVVTNVITATVNRRICPFQMPYTWNGIVVTTPGPAAAVYNTVNAAGCDSVATLNLSVQVAANQSLTMSGCGKVVIRGNTYTQSQIVKDTIVSSIGCDSLYRTINVVVHPVNPTTIVKDTAGCGKVVFNGVTYTQSITLRDTVSNQFGCDSIYHIVHIIVYPNEPARVTNNVGDCDVVSFEGNKYLNDTTLVDTFRNWLGCDSLVRTTVIYVERFKMKITADPPQPVKGDYVLFTTEANVSGYRVNAWFPPDFFNNQFALSNSTLLPRSDTVKVVGQSPLGCVDTAILYIKADSLIPVVIMPNAFSPNGDGLNDVFEPKFVNKSGYVVKFFRVFNRWGQLVYKAEGTRRAAWDGYYYNKDQKADADTYYYIVSVEFIDGTKETIKGDVVLLR</sequence>
<dbReference type="AlphaFoldDB" id="A0A2P8DCJ8"/>
<protein>
    <submittedName>
        <fullName evidence="1">Gliding motility-associated-like protein</fullName>
    </submittedName>
</protein>
<evidence type="ECO:0000313" key="2">
    <source>
        <dbReference type="Proteomes" id="UP000240572"/>
    </source>
</evidence>
<organism evidence="1 2">
    <name type="scientific">Taibaiella chishuiensis</name>
    <dbReference type="NCBI Taxonomy" id="1434707"/>
    <lineage>
        <taxon>Bacteria</taxon>
        <taxon>Pseudomonadati</taxon>
        <taxon>Bacteroidota</taxon>
        <taxon>Chitinophagia</taxon>
        <taxon>Chitinophagales</taxon>
        <taxon>Chitinophagaceae</taxon>
        <taxon>Taibaiella</taxon>
    </lineage>
</organism>
<accession>A0A2P8DCJ8</accession>